<dbReference type="Gene3D" id="3.40.50.150">
    <property type="entry name" value="Vaccinia Virus protein VP39"/>
    <property type="match status" value="1"/>
</dbReference>
<evidence type="ECO:0000256" key="7">
    <source>
        <dbReference type="SAM" id="Coils"/>
    </source>
</evidence>
<dbReference type="Pfam" id="PF01739">
    <property type="entry name" value="CheR"/>
    <property type="match status" value="1"/>
</dbReference>
<dbReference type="PROSITE" id="PS50112">
    <property type="entry name" value="PAS"/>
    <property type="match status" value="1"/>
</dbReference>
<evidence type="ECO:0000256" key="5">
    <source>
        <dbReference type="ARBA" id="ARBA00022691"/>
    </source>
</evidence>
<dbReference type="GO" id="GO:0032259">
    <property type="term" value="P:methylation"/>
    <property type="evidence" value="ECO:0007669"/>
    <property type="project" value="UniProtKB-KW"/>
</dbReference>
<keyword evidence="12" id="KW-1185">Reference proteome</keyword>
<dbReference type="GO" id="GO:0008983">
    <property type="term" value="F:protein-glutamate O-methyltransferase activity"/>
    <property type="evidence" value="ECO:0007669"/>
    <property type="project" value="UniProtKB-EC"/>
</dbReference>
<dbReference type="AlphaFoldDB" id="A0A1G9Z8C0"/>
<dbReference type="InterPro" id="IPR022641">
    <property type="entry name" value="CheR_N"/>
</dbReference>
<dbReference type="EC" id="2.1.1.80" evidence="2"/>
<feature type="domain" description="CheR-type methyltransferase" evidence="10">
    <location>
        <begin position="239"/>
        <end position="511"/>
    </location>
</feature>
<evidence type="ECO:0000259" key="8">
    <source>
        <dbReference type="PROSITE" id="PS50112"/>
    </source>
</evidence>
<dbReference type="Pfam" id="PF00989">
    <property type="entry name" value="PAS"/>
    <property type="match status" value="1"/>
</dbReference>
<dbReference type="GO" id="GO:0000156">
    <property type="term" value="F:phosphorelay response regulator activity"/>
    <property type="evidence" value="ECO:0007669"/>
    <property type="project" value="InterPro"/>
</dbReference>
<dbReference type="CDD" id="cd16434">
    <property type="entry name" value="CheB-CheR_fusion"/>
    <property type="match status" value="1"/>
</dbReference>
<dbReference type="PANTHER" id="PTHR24422:SF27">
    <property type="entry name" value="PROTEIN-GLUTAMATE O-METHYLTRANSFERASE"/>
    <property type="match status" value="1"/>
</dbReference>
<dbReference type="InterPro" id="IPR013767">
    <property type="entry name" value="PAS_fold"/>
</dbReference>
<organism evidence="11 12">
    <name type="scientific">Dendrosporobacter quercicolus</name>
    <dbReference type="NCBI Taxonomy" id="146817"/>
    <lineage>
        <taxon>Bacteria</taxon>
        <taxon>Bacillati</taxon>
        <taxon>Bacillota</taxon>
        <taxon>Negativicutes</taxon>
        <taxon>Selenomonadales</taxon>
        <taxon>Sporomusaceae</taxon>
        <taxon>Dendrosporobacter</taxon>
    </lineage>
</organism>
<dbReference type="InterPro" id="IPR050903">
    <property type="entry name" value="Bact_Chemotaxis_MeTrfase"/>
</dbReference>
<evidence type="ECO:0000259" key="9">
    <source>
        <dbReference type="PROSITE" id="PS50122"/>
    </source>
</evidence>
<dbReference type="GO" id="GO:0006355">
    <property type="term" value="P:regulation of DNA-templated transcription"/>
    <property type="evidence" value="ECO:0007669"/>
    <property type="project" value="InterPro"/>
</dbReference>
<feature type="domain" description="CheB-type methylesterase" evidence="9">
    <location>
        <begin position="44"/>
        <end position="225"/>
    </location>
</feature>
<comment type="caution">
    <text evidence="6">Lacks conserved residue(s) required for the propagation of feature annotation.</text>
</comment>
<dbReference type="Pfam" id="PF01339">
    <property type="entry name" value="CheB_methylest"/>
    <property type="match status" value="1"/>
</dbReference>
<sequence>MGKSNTNDKILHRRFRRHLAISTAKTAKTAKTVLRTGHTAGNQPEQQCRIVGIGASAGSLQALIQLFEAMAETTGMAFVVIQQPDAGNDSTWANILASATALPVSEVLLNAVVRPNHIYVIAPGAILSVSRGMLTAAPPKDGEQQYPPIDSFFESLARDKGNQALGIILSGDGADGAQGLKAIKNAGGITFTQAPAAETGSMPRNATADKMVDFVLTPTEIALKLALLGQADASAATAKTTELFPDQTENLNIIVSLLCKVSGVNFTEYKLLTIKRRIMRRMGLLNIDRLDDYIAYLRQNDRELAALHQDMLINITKFFRDPHSFDALKTTVFPLLLSSTAASAPIRLWVPGCSTGEEAYSLAIALLEYLEDKSVHRQIQIFATDINESVITKARAGIYPQSIAADISSSRLSRFFIEVEQGYQVSKSIRNICLFARQDIGQDPPISRVSFISCRNVMIYFGLALHRRVFPIFHYALNPNGFLMLGPSESIGLFADLFDLVDKKHRIYTKKSIAPPMLFDFTMAQPAAASQSHSRDEQEIINGSSWLEVKKEANRIVLGKYTPPGVIINSKLDIIQFRGRTGAYLEPASGMPSVNLLKMARDGLLAGLRAAVQQAKKDNSLVSKEGLCVLENGHSLLVNIDVIPLKGSFQKGEFFLILFKTAGSQPIYNRRPGNHALPRESDQQPVADDEILRLKQEITVTKEYLQSIIDQHEAANDDLRYANEQVQLSNEELQSMNEELATAKEELQSTNEELMTLNEELGTRNSELNHVNNDMVNLLSSIHVPVLILNGDLRIKRFNSVAEKVFNLIGADVGRPINNIKPNIHIPDLEQACLEVIDTLKSREQEVQDRWGRWYSMQIRPYRTTDNKIDGVIITFADIDVIKQSLKIAQELREHAEAIVETVRQPLLVLNADLELETANKAFYQLFGLTAEAMAGRSIFQIKNGQWAIPQLHTMLIDILKHDKSFEDFAASCELPGIGSQKMLINARRMVNPQNKALLILMVFEMIAAQAAKP</sequence>
<evidence type="ECO:0000256" key="1">
    <source>
        <dbReference type="ARBA" id="ARBA00001541"/>
    </source>
</evidence>
<evidence type="ECO:0000256" key="6">
    <source>
        <dbReference type="PROSITE-ProRule" id="PRU00050"/>
    </source>
</evidence>
<dbReference type="SUPFAM" id="SSF57997">
    <property type="entry name" value="Tropomyosin"/>
    <property type="match status" value="1"/>
</dbReference>
<dbReference type="EMBL" id="FNHB01000013">
    <property type="protein sequence ID" value="SDN17061.1"/>
    <property type="molecule type" value="Genomic_DNA"/>
</dbReference>
<dbReference type="PROSITE" id="PS50123">
    <property type="entry name" value="CHER"/>
    <property type="match status" value="1"/>
</dbReference>
<dbReference type="PANTHER" id="PTHR24422">
    <property type="entry name" value="CHEMOTAXIS PROTEIN METHYLTRANSFERASE"/>
    <property type="match status" value="1"/>
</dbReference>
<dbReference type="InterPro" id="IPR000673">
    <property type="entry name" value="Sig_transdc_resp-reg_Me-estase"/>
</dbReference>
<comment type="catalytic activity">
    <reaction evidence="1">
        <text>L-glutamyl-[protein] + S-adenosyl-L-methionine = [protein]-L-glutamate 5-O-methyl ester + S-adenosyl-L-homocysteine</text>
        <dbReference type="Rhea" id="RHEA:24452"/>
        <dbReference type="Rhea" id="RHEA-COMP:10208"/>
        <dbReference type="Rhea" id="RHEA-COMP:10311"/>
        <dbReference type="ChEBI" id="CHEBI:29973"/>
        <dbReference type="ChEBI" id="CHEBI:57856"/>
        <dbReference type="ChEBI" id="CHEBI:59789"/>
        <dbReference type="ChEBI" id="CHEBI:82795"/>
        <dbReference type="EC" id="2.1.1.80"/>
    </reaction>
</comment>
<evidence type="ECO:0000256" key="3">
    <source>
        <dbReference type="ARBA" id="ARBA00022603"/>
    </source>
</evidence>
<dbReference type="InterPro" id="IPR029063">
    <property type="entry name" value="SAM-dependent_MTases_sf"/>
</dbReference>
<dbReference type="GO" id="GO:0006935">
    <property type="term" value="P:chemotaxis"/>
    <property type="evidence" value="ECO:0007669"/>
    <property type="project" value="InterPro"/>
</dbReference>
<keyword evidence="3" id="KW-0489">Methyltransferase</keyword>
<proteinExistence type="predicted"/>
<dbReference type="Pfam" id="PF13596">
    <property type="entry name" value="PAS_10"/>
    <property type="match status" value="1"/>
</dbReference>
<evidence type="ECO:0000256" key="2">
    <source>
        <dbReference type="ARBA" id="ARBA00012534"/>
    </source>
</evidence>
<dbReference type="Gene3D" id="1.10.155.10">
    <property type="entry name" value="Chemotaxis receptor methyltransferase CheR, N-terminal domain"/>
    <property type="match status" value="1"/>
</dbReference>
<dbReference type="Proteomes" id="UP000214880">
    <property type="component" value="Unassembled WGS sequence"/>
</dbReference>
<feature type="coiled-coil region" evidence="7">
    <location>
        <begin position="719"/>
        <end position="764"/>
    </location>
</feature>
<accession>A0A1G9Z8C0</accession>
<evidence type="ECO:0000313" key="11">
    <source>
        <dbReference type="EMBL" id="SDN17061.1"/>
    </source>
</evidence>
<dbReference type="PROSITE" id="PS50122">
    <property type="entry name" value="CHEB"/>
    <property type="match status" value="1"/>
</dbReference>
<dbReference type="SUPFAM" id="SSF53335">
    <property type="entry name" value="S-adenosyl-L-methionine-dependent methyltransferases"/>
    <property type="match status" value="1"/>
</dbReference>
<keyword evidence="5" id="KW-0949">S-adenosyl-L-methionine</keyword>
<name>A0A1G9Z8C0_9FIRM</name>
<feature type="domain" description="PAS" evidence="8">
    <location>
        <begin position="892"/>
        <end position="940"/>
    </location>
</feature>
<dbReference type="STRING" id="146817.SAMN04488502_11362"/>
<dbReference type="InterPro" id="IPR035965">
    <property type="entry name" value="PAS-like_dom_sf"/>
</dbReference>
<dbReference type="InterPro" id="IPR036804">
    <property type="entry name" value="CheR_N_sf"/>
</dbReference>
<dbReference type="InterPro" id="IPR035909">
    <property type="entry name" value="CheB_C"/>
</dbReference>
<dbReference type="Pfam" id="PF03705">
    <property type="entry name" value="CheR_N"/>
    <property type="match status" value="1"/>
</dbReference>
<dbReference type="SUPFAM" id="SSF52738">
    <property type="entry name" value="Methylesterase CheB, C-terminal domain"/>
    <property type="match status" value="1"/>
</dbReference>
<dbReference type="GO" id="GO:0008984">
    <property type="term" value="F:protein-glutamate methylesterase activity"/>
    <property type="evidence" value="ECO:0007669"/>
    <property type="project" value="InterPro"/>
</dbReference>
<protein>
    <recommendedName>
        <fullName evidence="2">protein-glutamate O-methyltransferase</fullName>
        <ecNumber evidence="2">2.1.1.80</ecNumber>
    </recommendedName>
</protein>
<dbReference type="SUPFAM" id="SSF55785">
    <property type="entry name" value="PYP-like sensor domain (PAS domain)"/>
    <property type="match status" value="2"/>
</dbReference>
<dbReference type="GO" id="GO:0005737">
    <property type="term" value="C:cytoplasm"/>
    <property type="evidence" value="ECO:0007669"/>
    <property type="project" value="InterPro"/>
</dbReference>
<dbReference type="RefSeq" id="WP_245698214.1">
    <property type="nucleotide sequence ID" value="NZ_FNHB01000013.1"/>
</dbReference>
<evidence type="ECO:0000259" key="10">
    <source>
        <dbReference type="PROSITE" id="PS50123"/>
    </source>
</evidence>
<keyword evidence="4" id="KW-0808">Transferase</keyword>
<dbReference type="Gene3D" id="3.40.50.180">
    <property type="entry name" value="Methylesterase CheB, C-terminal domain"/>
    <property type="match status" value="1"/>
</dbReference>
<dbReference type="InterPro" id="IPR000780">
    <property type="entry name" value="CheR_MeTrfase"/>
</dbReference>
<gene>
    <name evidence="11" type="ORF">SAMN04488502_11362</name>
</gene>
<evidence type="ECO:0000256" key="4">
    <source>
        <dbReference type="ARBA" id="ARBA00022679"/>
    </source>
</evidence>
<dbReference type="SUPFAM" id="SSF47757">
    <property type="entry name" value="Chemotaxis receptor methyltransferase CheR, N-terminal domain"/>
    <property type="match status" value="1"/>
</dbReference>
<dbReference type="Gene3D" id="3.30.450.20">
    <property type="entry name" value="PAS domain"/>
    <property type="match status" value="2"/>
</dbReference>
<reference evidence="11 12" key="1">
    <citation type="submission" date="2016-10" db="EMBL/GenBank/DDBJ databases">
        <authorList>
            <person name="de Groot N.N."/>
        </authorList>
    </citation>
    <scope>NUCLEOTIDE SEQUENCE [LARGE SCALE GENOMIC DNA]</scope>
    <source>
        <strain evidence="11 12">DSM 1736</strain>
    </source>
</reference>
<dbReference type="SMART" id="SM00091">
    <property type="entry name" value="PAS"/>
    <property type="match status" value="2"/>
</dbReference>
<evidence type="ECO:0000313" key="12">
    <source>
        <dbReference type="Proteomes" id="UP000214880"/>
    </source>
</evidence>
<dbReference type="InterPro" id="IPR022642">
    <property type="entry name" value="CheR_C"/>
</dbReference>
<dbReference type="PRINTS" id="PR00996">
    <property type="entry name" value="CHERMTFRASE"/>
</dbReference>
<dbReference type="SMART" id="SM00138">
    <property type="entry name" value="MeTrc"/>
    <property type="match status" value="1"/>
</dbReference>
<dbReference type="InterPro" id="IPR000014">
    <property type="entry name" value="PAS"/>
</dbReference>
<keyword evidence="7" id="KW-0175">Coiled coil</keyword>